<protein>
    <submittedName>
        <fullName evidence="1">Uncharacterized protein</fullName>
    </submittedName>
</protein>
<name>A0ACB9K599_9ASTR</name>
<organism evidence="1 2">
    <name type="scientific">Smallanthus sonchifolius</name>
    <dbReference type="NCBI Taxonomy" id="185202"/>
    <lineage>
        <taxon>Eukaryota</taxon>
        <taxon>Viridiplantae</taxon>
        <taxon>Streptophyta</taxon>
        <taxon>Embryophyta</taxon>
        <taxon>Tracheophyta</taxon>
        <taxon>Spermatophyta</taxon>
        <taxon>Magnoliopsida</taxon>
        <taxon>eudicotyledons</taxon>
        <taxon>Gunneridae</taxon>
        <taxon>Pentapetalae</taxon>
        <taxon>asterids</taxon>
        <taxon>campanulids</taxon>
        <taxon>Asterales</taxon>
        <taxon>Asteraceae</taxon>
        <taxon>Asteroideae</taxon>
        <taxon>Heliantheae alliance</taxon>
        <taxon>Millerieae</taxon>
        <taxon>Smallanthus</taxon>
    </lineage>
</organism>
<comment type="caution">
    <text evidence="1">The sequence shown here is derived from an EMBL/GenBank/DDBJ whole genome shotgun (WGS) entry which is preliminary data.</text>
</comment>
<accession>A0ACB9K599</accession>
<dbReference type="EMBL" id="CM042018">
    <property type="protein sequence ID" value="KAI3827448.1"/>
    <property type="molecule type" value="Genomic_DNA"/>
</dbReference>
<reference evidence="1 2" key="2">
    <citation type="journal article" date="2022" name="Mol. Ecol. Resour.">
        <title>The genomes of chicory, endive, great burdock and yacon provide insights into Asteraceae paleo-polyploidization history and plant inulin production.</title>
        <authorList>
            <person name="Fan W."/>
            <person name="Wang S."/>
            <person name="Wang H."/>
            <person name="Wang A."/>
            <person name="Jiang F."/>
            <person name="Liu H."/>
            <person name="Zhao H."/>
            <person name="Xu D."/>
            <person name="Zhang Y."/>
        </authorList>
    </citation>
    <scope>NUCLEOTIDE SEQUENCE [LARGE SCALE GENOMIC DNA]</scope>
    <source>
        <strain evidence="2">cv. Yunnan</strain>
        <tissue evidence="1">Leaves</tissue>
    </source>
</reference>
<sequence length="85" mass="9606">MSFQSIVDGLPTEDDMGNSEVGHKDLGAGRIYKEVEKLESNDENDQPDAKDCKNKNFGEHVRYEIQPSIVHPDDNFEANVESREP</sequence>
<evidence type="ECO:0000313" key="1">
    <source>
        <dbReference type="EMBL" id="KAI3827448.1"/>
    </source>
</evidence>
<proteinExistence type="predicted"/>
<evidence type="ECO:0000313" key="2">
    <source>
        <dbReference type="Proteomes" id="UP001056120"/>
    </source>
</evidence>
<reference evidence="2" key="1">
    <citation type="journal article" date="2022" name="Mol. Ecol. Resour.">
        <title>The genomes of chicory, endive, great burdock and yacon provide insights into Asteraceae palaeo-polyploidization history and plant inulin production.</title>
        <authorList>
            <person name="Fan W."/>
            <person name="Wang S."/>
            <person name="Wang H."/>
            <person name="Wang A."/>
            <person name="Jiang F."/>
            <person name="Liu H."/>
            <person name="Zhao H."/>
            <person name="Xu D."/>
            <person name="Zhang Y."/>
        </authorList>
    </citation>
    <scope>NUCLEOTIDE SEQUENCE [LARGE SCALE GENOMIC DNA]</scope>
    <source>
        <strain evidence="2">cv. Yunnan</strain>
    </source>
</reference>
<keyword evidence="2" id="KW-1185">Reference proteome</keyword>
<gene>
    <name evidence="1" type="ORF">L1987_01523</name>
</gene>
<dbReference type="Proteomes" id="UP001056120">
    <property type="component" value="Linkage Group LG01"/>
</dbReference>